<name>A0A9P1IEC7_9PELO</name>
<accession>A0A9P1IEC7</accession>
<keyword evidence="1" id="KW-0732">Signal</keyword>
<reference evidence="3" key="1">
    <citation type="submission" date="2022-11" db="EMBL/GenBank/DDBJ databases">
        <authorList>
            <person name="Kikuchi T."/>
        </authorList>
    </citation>
    <scope>NUCLEOTIDE SEQUENCE</scope>
    <source>
        <strain evidence="3">PS1010</strain>
    </source>
</reference>
<feature type="chain" id="PRO_5040653021" evidence="1">
    <location>
        <begin position="17"/>
        <end position="142"/>
    </location>
</feature>
<organism evidence="3 4">
    <name type="scientific">Caenorhabditis angaria</name>
    <dbReference type="NCBI Taxonomy" id="860376"/>
    <lineage>
        <taxon>Eukaryota</taxon>
        <taxon>Metazoa</taxon>
        <taxon>Ecdysozoa</taxon>
        <taxon>Nematoda</taxon>
        <taxon>Chromadorea</taxon>
        <taxon>Rhabditida</taxon>
        <taxon>Rhabditina</taxon>
        <taxon>Rhabditomorpha</taxon>
        <taxon>Rhabditoidea</taxon>
        <taxon>Rhabditidae</taxon>
        <taxon>Peloderinae</taxon>
        <taxon>Caenorhabditis</taxon>
    </lineage>
</organism>
<gene>
    <name evidence="2" type="ORF">CAMP_LOCUS6229</name>
    <name evidence="3" type="ORF">CAMP_LOCUS6231</name>
</gene>
<proteinExistence type="predicted"/>
<evidence type="ECO:0000313" key="3">
    <source>
        <dbReference type="EMBL" id="CAI5443594.1"/>
    </source>
</evidence>
<dbReference type="AlphaFoldDB" id="A0A9P1IEC7"/>
<feature type="signal peptide" evidence="1">
    <location>
        <begin position="1"/>
        <end position="16"/>
    </location>
</feature>
<evidence type="ECO:0000256" key="1">
    <source>
        <dbReference type="SAM" id="SignalP"/>
    </source>
</evidence>
<dbReference type="Proteomes" id="UP001152747">
    <property type="component" value="Unassembled WGS sequence"/>
</dbReference>
<keyword evidence="4" id="KW-1185">Reference proteome</keyword>
<evidence type="ECO:0000313" key="4">
    <source>
        <dbReference type="Proteomes" id="UP001152747"/>
    </source>
</evidence>
<comment type="caution">
    <text evidence="3">The sequence shown here is derived from an EMBL/GenBank/DDBJ whole genome shotgun (WGS) entry which is preliminary data.</text>
</comment>
<dbReference type="EMBL" id="CANHGI010000002">
    <property type="protein sequence ID" value="CAI5443594.1"/>
    <property type="molecule type" value="Genomic_DNA"/>
</dbReference>
<sequence>MKKLLILLATIQLCSTTQFSVSTNFTCNLGGSRKVQLGIWESDFAGVKDNKIGVDDLDFKAFGTSSVEGQTSKDHPSDEKEFFIYAWIYHNCTPSGESECLYNYLGSSNPSLEKVEYKFSANLSNSTLQKCSYYPNLLSRYS</sequence>
<dbReference type="EMBL" id="CANHGI010000002">
    <property type="protein sequence ID" value="CAI5443592.1"/>
    <property type="molecule type" value="Genomic_DNA"/>
</dbReference>
<protein>
    <submittedName>
        <fullName evidence="3">Uncharacterized protein</fullName>
    </submittedName>
</protein>
<evidence type="ECO:0000313" key="2">
    <source>
        <dbReference type="EMBL" id="CAI5443592.1"/>
    </source>
</evidence>